<sequence>MLLPILAYAKFYRDTPFCPWLLGTEFAEHFFGLARTLLPDFTHAELVKTVQNVMVRQRFLLMDHFREKRRGDESAAGYIMEYDPSPLIPDDAQFARINLTPQNITPLVELIAFREASQICRQILNIRVPNSDVKHVKLAPLGTVEMAHKNMATVREAEALNGELDDNDCDTTSNSGASDDDNSW</sequence>
<dbReference type="STRING" id="870435.A0A0C3N5X9"/>
<evidence type="ECO:0000313" key="3">
    <source>
        <dbReference type="Proteomes" id="UP000054217"/>
    </source>
</evidence>
<dbReference type="HOGENOM" id="CLU_1468758_0_0_1"/>
<evidence type="ECO:0000256" key="1">
    <source>
        <dbReference type="SAM" id="MobiDB-lite"/>
    </source>
</evidence>
<protein>
    <submittedName>
        <fullName evidence="2">Uncharacterized protein</fullName>
    </submittedName>
</protein>
<evidence type="ECO:0000313" key="2">
    <source>
        <dbReference type="EMBL" id="KIN96479.1"/>
    </source>
</evidence>
<name>A0A0C3N5X9_PISTI</name>
<dbReference type="AlphaFoldDB" id="A0A0C3N5X9"/>
<proteinExistence type="predicted"/>
<dbReference type="EMBL" id="KN832045">
    <property type="protein sequence ID" value="KIN96479.1"/>
    <property type="molecule type" value="Genomic_DNA"/>
</dbReference>
<feature type="region of interest" description="Disordered" evidence="1">
    <location>
        <begin position="162"/>
        <end position="184"/>
    </location>
</feature>
<organism evidence="2 3">
    <name type="scientific">Pisolithus tinctorius Marx 270</name>
    <dbReference type="NCBI Taxonomy" id="870435"/>
    <lineage>
        <taxon>Eukaryota</taxon>
        <taxon>Fungi</taxon>
        <taxon>Dikarya</taxon>
        <taxon>Basidiomycota</taxon>
        <taxon>Agaricomycotina</taxon>
        <taxon>Agaricomycetes</taxon>
        <taxon>Agaricomycetidae</taxon>
        <taxon>Boletales</taxon>
        <taxon>Sclerodermatineae</taxon>
        <taxon>Pisolithaceae</taxon>
        <taxon>Pisolithus</taxon>
    </lineage>
</organism>
<keyword evidence="3" id="KW-1185">Reference proteome</keyword>
<accession>A0A0C3N5X9</accession>
<reference evidence="3" key="2">
    <citation type="submission" date="2015-01" db="EMBL/GenBank/DDBJ databases">
        <title>Evolutionary Origins and Diversification of the Mycorrhizal Mutualists.</title>
        <authorList>
            <consortium name="DOE Joint Genome Institute"/>
            <consortium name="Mycorrhizal Genomics Consortium"/>
            <person name="Kohler A."/>
            <person name="Kuo A."/>
            <person name="Nagy L.G."/>
            <person name="Floudas D."/>
            <person name="Copeland A."/>
            <person name="Barry K.W."/>
            <person name="Cichocki N."/>
            <person name="Veneault-Fourrey C."/>
            <person name="LaButti K."/>
            <person name="Lindquist E.A."/>
            <person name="Lipzen A."/>
            <person name="Lundell T."/>
            <person name="Morin E."/>
            <person name="Murat C."/>
            <person name="Riley R."/>
            <person name="Ohm R."/>
            <person name="Sun H."/>
            <person name="Tunlid A."/>
            <person name="Henrissat B."/>
            <person name="Grigoriev I.V."/>
            <person name="Hibbett D.S."/>
            <person name="Martin F."/>
        </authorList>
    </citation>
    <scope>NUCLEOTIDE SEQUENCE [LARGE SCALE GENOMIC DNA]</scope>
    <source>
        <strain evidence="3">Marx 270</strain>
    </source>
</reference>
<dbReference type="OrthoDB" id="2659257at2759"/>
<reference evidence="2 3" key="1">
    <citation type="submission" date="2014-04" db="EMBL/GenBank/DDBJ databases">
        <authorList>
            <consortium name="DOE Joint Genome Institute"/>
            <person name="Kuo A."/>
            <person name="Kohler A."/>
            <person name="Costa M.D."/>
            <person name="Nagy L.G."/>
            <person name="Floudas D."/>
            <person name="Copeland A."/>
            <person name="Barry K.W."/>
            <person name="Cichocki N."/>
            <person name="Veneault-Fourrey C."/>
            <person name="LaButti K."/>
            <person name="Lindquist E.A."/>
            <person name="Lipzen A."/>
            <person name="Lundell T."/>
            <person name="Morin E."/>
            <person name="Murat C."/>
            <person name="Sun H."/>
            <person name="Tunlid A."/>
            <person name="Henrissat B."/>
            <person name="Grigoriev I.V."/>
            <person name="Hibbett D.S."/>
            <person name="Martin F."/>
            <person name="Nordberg H.P."/>
            <person name="Cantor M.N."/>
            <person name="Hua S.X."/>
        </authorList>
    </citation>
    <scope>NUCLEOTIDE SEQUENCE [LARGE SCALE GENOMIC DNA]</scope>
    <source>
        <strain evidence="2 3">Marx 270</strain>
    </source>
</reference>
<dbReference type="Proteomes" id="UP000054217">
    <property type="component" value="Unassembled WGS sequence"/>
</dbReference>
<gene>
    <name evidence="2" type="ORF">M404DRAFT_33183</name>
</gene>
<dbReference type="InParanoid" id="A0A0C3N5X9"/>